<dbReference type="PROSITE" id="PS50075">
    <property type="entry name" value="CARRIER"/>
    <property type="match status" value="1"/>
</dbReference>
<dbReference type="InterPro" id="IPR036736">
    <property type="entry name" value="ACP-like_sf"/>
</dbReference>
<dbReference type="SUPFAM" id="SSF47336">
    <property type="entry name" value="ACP-like"/>
    <property type="match status" value="1"/>
</dbReference>
<evidence type="ECO:0000313" key="3">
    <source>
        <dbReference type="Proteomes" id="UP000002027"/>
    </source>
</evidence>
<evidence type="ECO:0000313" key="2">
    <source>
        <dbReference type="EMBL" id="ACZ39955.1"/>
    </source>
</evidence>
<dbReference type="AlphaFoldDB" id="D1C812"/>
<dbReference type="RefSeq" id="WP_012872995.1">
    <property type="nucleotide sequence ID" value="NC_013524.1"/>
</dbReference>
<name>D1C812_SPHTD</name>
<dbReference type="HOGENOM" id="CLU_108696_14_3_0"/>
<evidence type="ECO:0000259" key="1">
    <source>
        <dbReference type="PROSITE" id="PS50075"/>
    </source>
</evidence>
<dbReference type="KEGG" id="sti:Sthe_2540"/>
<reference evidence="2 3" key="2">
    <citation type="journal article" date="2010" name="Stand. Genomic Sci.">
        <title>Complete genome sequence of Desulfohalobium retbaense type strain (HR(100)).</title>
        <authorList>
            <person name="Spring S."/>
            <person name="Nolan M."/>
            <person name="Lapidus A."/>
            <person name="Glavina Del Rio T."/>
            <person name="Copeland A."/>
            <person name="Tice H."/>
            <person name="Cheng J.F."/>
            <person name="Lucas S."/>
            <person name="Land M."/>
            <person name="Chen F."/>
            <person name="Bruce D."/>
            <person name="Goodwin L."/>
            <person name="Pitluck S."/>
            <person name="Ivanova N."/>
            <person name="Mavromatis K."/>
            <person name="Mikhailova N."/>
            <person name="Pati A."/>
            <person name="Chen A."/>
            <person name="Palaniappan K."/>
            <person name="Hauser L."/>
            <person name="Chang Y.J."/>
            <person name="Jeffries C.D."/>
            <person name="Munk C."/>
            <person name="Kiss H."/>
            <person name="Chain P."/>
            <person name="Han C."/>
            <person name="Brettin T."/>
            <person name="Detter J.C."/>
            <person name="Schuler E."/>
            <person name="Goker M."/>
            <person name="Rohde M."/>
            <person name="Bristow J."/>
            <person name="Eisen J.A."/>
            <person name="Markowitz V."/>
            <person name="Hugenholtz P."/>
            <person name="Kyrpides N.C."/>
            <person name="Klenk H.P."/>
        </authorList>
    </citation>
    <scope>NUCLEOTIDE SEQUENCE [LARGE SCALE GENOMIC DNA]</scope>
    <source>
        <strain evidence="3">ATCC 49802 / DSM 20745 / S 6022</strain>
    </source>
</reference>
<dbReference type="EMBL" id="CP001824">
    <property type="protein sequence ID" value="ACZ39955.1"/>
    <property type="molecule type" value="Genomic_DNA"/>
</dbReference>
<dbReference type="InParanoid" id="D1C812"/>
<dbReference type="Proteomes" id="UP000002027">
    <property type="component" value="Chromosome 2"/>
</dbReference>
<keyword evidence="3" id="KW-1185">Reference proteome</keyword>
<reference evidence="3" key="1">
    <citation type="submission" date="2009-11" db="EMBL/GenBank/DDBJ databases">
        <title>The complete chromosome 2 of Sphaerobacter thermophilus DSM 20745.</title>
        <authorList>
            <person name="Lucas S."/>
            <person name="Copeland A."/>
            <person name="Lapidus A."/>
            <person name="Glavina del Rio T."/>
            <person name="Dalin E."/>
            <person name="Tice H."/>
            <person name="Bruce D."/>
            <person name="Goodwin L."/>
            <person name="Pitluck S."/>
            <person name="Kyrpides N."/>
            <person name="Mavromatis K."/>
            <person name="Ivanova N."/>
            <person name="Mikhailova N."/>
            <person name="LaButti K.M."/>
            <person name="Clum A."/>
            <person name="Sun H.I."/>
            <person name="Brettin T."/>
            <person name="Detter J.C."/>
            <person name="Han C."/>
            <person name="Larimer F."/>
            <person name="Land M."/>
            <person name="Hauser L."/>
            <person name="Markowitz V."/>
            <person name="Cheng J.F."/>
            <person name="Hugenholtz P."/>
            <person name="Woyke T."/>
            <person name="Wu D."/>
            <person name="Steenblock K."/>
            <person name="Schneider S."/>
            <person name="Pukall R."/>
            <person name="Goeker M."/>
            <person name="Klenk H.P."/>
            <person name="Eisen J.A."/>
        </authorList>
    </citation>
    <scope>NUCLEOTIDE SEQUENCE [LARGE SCALE GENOMIC DNA]</scope>
    <source>
        <strain evidence="3">ATCC 49802 / DSM 20745 / S 6022</strain>
    </source>
</reference>
<dbReference type="OrthoDB" id="2625323at2"/>
<feature type="domain" description="Carrier" evidence="1">
    <location>
        <begin position="1"/>
        <end position="81"/>
    </location>
</feature>
<sequence length="82" mass="9020">MTVDGAVKGPIREWLMANATGGRPVSDDQPLIRDGLLTSLMVVELVMFLEQQFGVVIDDMDVSEENFASIQAIAELVDRKRA</sequence>
<dbReference type="Pfam" id="PF00550">
    <property type="entry name" value="PP-binding"/>
    <property type="match status" value="1"/>
</dbReference>
<dbReference type="eggNOG" id="COG0236">
    <property type="taxonomic scope" value="Bacteria"/>
</dbReference>
<dbReference type="Gene3D" id="1.10.1200.10">
    <property type="entry name" value="ACP-like"/>
    <property type="match status" value="1"/>
</dbReference>
<protein>
    <recommendedName>
        <fullName evidence="1">Carrier domain-containing protein</fullName>
    </recommendedName>
</protein>
<accession>D1C812</accession>
<dbReference type="InterPro" id="IPR009081">
    <property type="entry name" value="PP-bd_ACP"/>
</dbReference>
<dbReference type="STRING" id="479434.Sthe_2540"/>
<gene>
    <name evidence="2" type="ordered locus">Sthe_2540</name>
</gene>
<proteinExistence type="predicted"/>
<organism evidence="2 3">
    <name type="scientific">Sphaerobacter thermophilus (strain ATCC 49802 / DSM 20745 / KCCM 41009 / NCIMB 13125 / S 6022)</name>
    <dbReference type="NCBI Taxonomy" id="479434"/>
    <lineage>
        <taxon>Bacteria</taxon>
        <taxon>Pseudomonadati</taxon>
        <taxon>Thermomicrobiota</taxon>
        <taxon>Thermomicrobia</taxon>
        <taxon>Sphaerobacterales</taxon>
        <taxon>Sphaerobacterineae</taxon>
        <taxon>Sphaerobacteraceae</taxon>
        <taxon>Sphaerobacter</taxon>
    </lineage>
</organism>